<evidence type="ECO:0000313" key="2">
    <source>
        <dbReference type="EMBL" id="CAK9322107.1"/>
    </source>
</evidence>
<reference evidence="2 3" key="1">
    <citation type="submission" date="2024-03" db="EMBL/GenBank/DDBJ databases">
        <authorList>
            <person name="Gkanogiannis A."/>
            <person name="Becerra Lopez-Lavalle L."/>
        </authorList>
    </citation>
    <scope>NUCLEOTIDE SEQUENCE [LARGE SCALE GENOMIC DNA]</scope>
</reference>
<feature type="chain" id="PRO_5045433966" description="Secreted protein" evidence="1">
    <location>
        <begin position="24"/>
        <end position="70"/>
    </location>
</feature>
<feature type="signal peptide" evidence="1">
    <location>
        <begin position="1"/>
        <end position="23"/>
    </location>
</feature>
<evidence type="ECO:0000256" key="1">
    <source>
        <dbReference type="SAM" id="SignalP"/>
    </source>
</evidence>
<sequence>NAHVFVIFSSVAWILATVASIVASSMEARLSCGFWSFVAASTSSPLLQVEPVATTTWVVWSVVVHRLPLL</sequence>
<feature type="non-terminal residue" evidence="2">
    <location>
        <position position="70"/>
    </location>
</feature>
<keyword evidence="1" id="KW-0732">Signal</keyword>
<dbReference type="Proteomes" id="UP001642487">
    <property type="component" value="Chromosome 5"/>
</dbReference>
<protein>
    <recommendedName>
        <fullName evidence="4">Secreted protein</fullName>
    </recommendedName>
</protein>
<keyword evidence="3" id="KW-1185">Reference proteome</keyword>
<evidence type="ECO:0008006" key="4">
    <source>
        <dbReference type="Google" id="ProtNLM"/>
    </source>
</evidence>
<evidence type="ECO:0000313" key="3">
    <source>
        <dbReference type="Proteomes" id="UP001642487"/>
    </source>
</evidence>
<gene>
    <name evidence="2" type="ORF">CITCOLO1_LOCUS14232</name>
</gene>
<accession>A0ABP0YQA5</accession>
<organism evidence="2 3">
    <name type="scientific">Citrullus colocynthis</name>
    <name type="common">colocynth</name>
    <dbReference type="NCBI Taxonomy" id="252529"/>
    <lineage>
        <taxon>Eukaryota</taxon>
        <taxon>Viridiplantae</taxon>
        <taxon>Streptophyta</taxon>
        <taxon>Embryophyta</taxon>
        <taxon>Tracheophyta</taxon>
        <taxon>Spermatophyta</taxon>
        <taxon>Magnoliopsida</taxon>
        <taxon>eudicotyledons</taxon>
        <taxon>Gunneridae</taxon>
        <taxon>Pentapetalae</taxon>
        <taxon>rosids</taxon>
        <taxon>fabids</taxon>
        <taxon>Cucurbitales</taxon>
        <taxon>Cucurbitaceae</taxon>
        <taxon>Benincaseae</taxon>
        <taxon>Citrullus</taxon>
    </lineage>
</organism>
<dbReference type="EMBL" id="OZ021739">
    <property type="protein sequence ID" value="CAK9322107.1"/>
    <property type="molecule type" value="Genomic_DNA"/>
</dbReference>
<name>A0ABP0YQA5_9ROSI</name>
<proteinExistence type="predicted"/>
<feature type="non-terminal residue" evidence="2">
    <location>
        <position position="1"/>
    </location>
</feature>